<dbReference type="Proteomes" id="UP000038055">
    <property type="component" value="Unassembled WGS sequence"/>
</dbReference>
<dbReference type="RefSeq" id="WP_041991671.1">
    <property type="nucleotide sequence ID" value="NZ_CDOD01000016.1"/>
</dbReference>
<accession>A0A0B7HB26</accession>
<organism evidence="1 2">
    <name type="scientific">Capnocytophaga cynodegmi</name>
    <dbReference type="NCBI Taxonomy" id="28189"/>
    <lineage>
        <taxon>Bacteria</taxon>
        <taxon>Pseudomonadati</taxon>
        <taxon>Bacteroidota</taxon>
        <taxon>Flavobacteriia</taxon>
        <taxon>Flavobacteriales</taxon>
        <taxon>Flavobacteriaceae</taxon>
        <taxon>Capnocytophaga</taxon>
    </lineage>
</organism>
<dbReference type="EMBL" id="CDOD01000016">
    <property type="protein sequence ID" value="CEN34808.1"/>
    <property type="molecule type" value="Genomic_DNA"/>
</dbReference>
<keyword evidence="2" id="KW-1185">Reference proteome</keyword>
<evidence type="ECO:0008006" key="3">
    <source>
        <dbReference type="Google" id="ProtNLM"/>
    </source>
</evidence>
<name>A0A0B7HB26_9FLAO</name>
<proteinExistence type="predicted"/>
<protein>
    <recommendedName>
        <fullName evidence="3">SMI1/KNR4 family protein</fullName>
    </recommendedName>
</protein>
<evidence type="ECO:0000313" key="1">
    <source>
        <dbReference type="EMBL" id="CEN34808.1"/>
    </source>
</evidence>
<reference evidence="2" key="1">
    <citation type="submission" date="2015-01" db="EMBL/GenBank/DDBJ databases">
        <authorList>
            <person name="MANFREDI Pablo"/>
        </authorList>
    </citation>
    <scope>NUCLEOTIDE SEQUENCE [LARGE SCALE GENOMIC DNA]</scope>
    <source>
        <strain evidence="2">Ccyn2B</strain>
    </source>
</reference>
<sequence length="211" mass="24855">MTDFSYIRTLFNIKGENGFSAEELQKTQDISSNIPKVLYDYYLQLGKIEELNHTQDQLLLPNKLKWSKSGDYLIFYTENQWACAWAIRKEDLTAENPPVYMSYDQENWKKETEKLTDFLNAMASLQAVFALPFSSEEFSFLNKEELEIIKQNFQQKPFYLSQWLGVTFYANSDNEIIAVFQNEKYYDVTYSSYNKENFEEIDSIIGNLGEK</sequence>
<evidence type="ECO:0000313" key="2">
    <source>
        <dbReference type="Proteomes" id="UP000038055"/>
    </source>
</evidence>
<dbReference type="AlphaFoldDB" id="A0A0B7HB26"/>
<gene>
    <name evidence="1" type="ORF">CCYN2B_230021</name>
</gene>